<dbReference type="EMBL" id="PCVM01000068">
    <property type="protein sequence ID" value="PIQ73362.1"/>
    <property type="molecule type" value="Genomic_DNA"/>
</dbReference>
<name>A0A2M6IU13_9BACT</name>
<comment type="subcellular location">
    <subcellularLocation>
        <location evidence="1">Membrane</location>
        <topology evidence="1">Multi-pass membrane protein</topology>
    </subcellularLocation>
</comment>
<evidence type="ECO:0000256" key="3">
    <source>
        <dbReference type="ARBA" id="ARBA00022801"/>
    </source>
</evidence>
<comment type="caution">
    <text evidence="8">The sequence shown here is derived from an EMBL/GenBank/DDBJ whole genome shotgun (WGS) entry which is preliminary data.</text>
</comment>
<reference evidence="8 9" key="1">
    <citation type="submission" date="2017-09" db="EMBL/GenBank/DDBJ databases">
        <title>Depth-based differentiation of microbial function through sediment-hosted aquifers and enrichment of novel symbionts in the deep terrestrial subsurface.</title>
        <authorList>
            <person name="Probst A.J."/>
            <person name="Ladd B."/>
            <person name="Jarett J.K."/>
            <person name="Geller-Mcgrath D.E."/>
            <person name="Sieber C.M."/>
            <person name="Emerson J.B."/>
            <person name="Anantharaman K."/>
            <person name="Thomas B.C."/>
            <person name="Malmstrom R."/>
            <person name="Stieglmeier M."/>
            <person name="Klingl A."/>
            <person name="Woyke T."/>
            <person name="Ryan C.M."/>
            <person name="Banfield J.F."/>
        </authorList>
    </citation>
    <scope>NUCLEOTIDE SEQUENCE [LARGE SCALE GENOMIC DNA]</scope>
    <source>
        <strain evidence="8">CG11_big_fil_rev_8_21_14_0_20_36_8</strain>
    </source>
</reference>
<feature type="transmembrane region" description="Helical" evidence="7">
    <location>
        <begin position="110"/>
        <end position="130"/>
    </location>
</feature>
<evidence type="ECO:0000256" key="1">
    <source>
        <dbReference type="ARBA" id="ARBA00004141"/>
    </source>
</evidence>
<feature type="transmembrane region" description="Helical" evidence="7">
    <location>
        <begin position="58"/>
        <end position="76"/>
    </location>
</feature>
<feature type="binding site" evidence="6">
    <location>
        <position position="74"/>
    </location>
    <ligand>
        <name>Zn(2+)</name>
        <dbReference type="ChEBI" id="CHEBI:29105"/>
        <note>catalytic</note>
    </ligand>
</feature>
<evidence type="ECO:0008006" key="10">
    <source>
        <dbReference type="Google" id="ProtNLM"/>
    </source>
</evidence>
<keyword evidence="6" id="KW-0479">Metal-binding</keyword>
<keyword evidence="3" id="KW-0378">Hydrolase</keyword>
<proteinExistence type="predicted"/>
<feature type="transmembrane region" description="Helical" evidence="7">
    <location>
        <begin position="195"/>
        <end position="216"/>
    </location>
</feature>
<feature type="transmembrane region" description="Helical" evidence="7">
    <location>
        <begin position="82"/>
        <end position="101"/>
    </location>
</feature>
<gene>
    <name evidence="8" type="ORF">COV58_02970</name>
</gene>
<dbReference type="GO" id="GO:0016811">
    <property type="term" value="F:hydrolase activity, acting on carbon-nitrogen (but not peptide) bonds, in linear amides"/>
    <property type="evidence" value="ECO:0007669"/>
    <property type="project" value="InterPro"/>
</dbReference>
<sequence>MNTLEALEKGMSTYCESGVGLFYTQPINTISNITLLISAYFAFRLIRTNHVNNKTIKILPFILAVTGIGSMLWHGMPSLLTNFADTLPLSAFVLVSLFFLLDKLLNKRGLVWKILLAFILVETPFIFHILPSLNGFVPYLIVFVFGVFLSYGLVKKYKILTSHLVTIIALFAMAFFFRTIDHTVCAVFSAGTHFIWHTLNALVFYLLIRVFILMDLKTLSLKREQ</sequence>
<keyword evidence="6" id="KW-0862">Zinc</keyword>
<evidence type="ECO:0000256" key="4">
    <source>
        <dbReference type="ARBA" id="ARBA00022989"/>
    </source>
</evidence>
<feature type="transmembrane region" description="Helical" evidence="7">
    <location>
        <begin position="27"/>
        <end position="46"/>
    </location>
</feature>
<protein>
    <recommendedName>
        <fullName evidence="10">Ceramidase</fullName>
    </recommendedName>
</protein>
<evidence type="ECO:0000313" key="9">
    <source>
        <dbReference type="Proteomes" id="UP000231056"/>
    </source>
</evidence>
<dbReference type="Pfam" id="PF05875">
    <property type="entry name" value="Ceramidase"/>
    <property type="match status" value="1"/>
</dbReference>
<keyword evidence="4 7" id="KW-1133">Transmembrane helix</keyword>
<dbReference type="InterPro" id="IPR008901">
    <property type="entry name" value="ACER"/>
</dbReference>
<keyword evidence="5 7" id="KW-0472">Membrane</keyword>
<dbReference type="AlphaFoldDB" id="A0A2M6IU13"/>
<comment type="cofactor">
    <cofactor evidence="6">
        <name>Zn(2+)</name>
        <dbReference type="ChEBI" id="CHEBI:29105"/>
    </cofactor>
</comment>
<feature type="binding site" evidence="6">
    <location>
        <position position="193"/>
    </location>
    <ligand>
        <name>Zn(2+)</name>
        <dbReference type="ChEBI" id="CHEBI:29105"/>
        <note>catalytic</note>
    </ligand>
</feature>
<accession>A0A2M6IU13</accession>
<evidence type="ECO:0000256" key="2">
    <source>
        <dbReference type="ARBA" id="ARBA00022692"/>
    </source>
</evidence>
<dbReference type="Proteomes" id="UP000231056">
    <property type="component" value="Unassembled WGS sequence"/>
</dbReference>
<dbReference type="GO" id="GO:0006672">
    <property type="term" value="P:ceramide metabolic process"/>
    <property type="evidence" value="ECO:0007669"/>
    <property type="project" value="InterPro"/>
</dbReference>
<feature type="binding site" evidence="6">
    <location>
        <position position="197"/>
    </location>
    <ligand>
        <name>Zn(2+)</name>
        <dbReference type="ChEBI" id="CHEBI:29105"/>
        <note>catalytic</note>
    </ligand>
</feature>
<feature type="transmembrane region" description="Helical" evidence="7">
    <location>
        <begin position="136"/>
        <end position="154"/>
    </location>
</feature>
<evidence type="ECO:0000313" key="8">
    <source>
        <dbReference type="EMBL" id="PIQ73362.1"/>
    </source>
</evidence>
<evidence type="ECO:0000256" key="7">
    <source>
        <dbReference type="SAM" id="Phobius"/>
    </source>
</evidence>
<dbReference type="GO" id="GO:0046872">
    <property type="term" value="F:metal ion binding"/>
    <property type="evidence" value="ECO:0007669"/>
    <property type="project" value="UniProtKB-KW"/>
</dbReference>
<keyword evidence="2 7" id="KW-0812">Transmembrane</keyword>
<feature type="transmembrane region" description="Helical" evidence="7">
    <location>
        <begin position="161"/>
        <end position="180"/>
    </location>
</feature>
<dbReference type="GO" id="GO:0016020">
    <property type="term" value="C:membrane"/>
    <property type="evidence" value="ECO:0007669"/>
    <property type="project" value="UniProtKB-SubCell"/>
</dbReference>
<evidence type="ECO:0000256" key="5">
    <source>
        <dbReference type="ARBA" id="ARBA00023136"/>
    </source>
</evidence>
<organism evidence="8 9">
    <name type="scientific">Candidatus Roizmanbacteria bacterium CG11_big_fil_rev_8_21_14_0_20_36_8</name>
    <dbReference type="NCBI Taxonomy" id="1974856"/>
    <lineage>
        <taxon>Bacteria</taxon>
        <taxon>Candidatus Roizmaniibacteriota</taxon>
    </lineage>
</organism>
<evidence type="ECO:0000256" key="6">
    <source>
        <dbReference type="PIRSR" id="PIRSR608901-2"/>
    </source>
</evidence>